<keyword evidence="2" id="KW-1185">Reference proteome</keyword>
<dbReference type="Proteomes" id="UP000010796">
    <property type="component" value="Chromosome"/>
</dbReference>
<gene>
    <name evidence="1" type="ordered locus">Echvi_1415</name>
</gene>
<dbReference type="OrthoDB" id="674654at2"/>
<dbReference type="EMBL" id="CP003346">
    <property type="protein sequence ID" value="AGA77682.1"/>
    <property type="molecule type" value="Genomic_DNA"/>
</dbReference>
<evidence type="ECO:0000313" key="2">
    <source>
        <dbReference type="Proteomes" id="UP000010796"/>
    </source>
</evidence>
<sequence>MNNITFISTVHKEMGKCNADALCAILEKVSPEIIFLEALENTYSNYEKNIFSSFGVHHRKLEIKAIQKYCHSSPFEYVPVLDNGLSDSFEKKYDLVCENSQFQTMLDDFNSLASEQGFLFLNSAKSIYLQEKMRMFECHLLLDNKLNKAADKDIDAYENSMMQNIYSYCRNNQFDKAVFLCGVAHRHSIIEKIESFNSKEKIDINWVIYGNQSV</sequence>
<accession>L0FWJ9</accession>
<name>L0FWJ9_ECHVK</name>
<protein>
    <submittedName>
        <fullName evidence="1">Uncharacterized protein</fullName>
    </submittedName>
</protein>
<dbReference type="STRING" id="926556.Echvi_1415"/>
<proteinExistence type="predicted"/>
<evidence type="ECO:0000313" key="1">
    <source>
        <dbReference type="EMBL" id="AGA77682.1"/>
    </source>
</evidence>
<dbReference type="AlphaFoldDB" id="L0FWJ9"/>
<dbReference type="HOGENOM" id="CLU_1250207_0_0_10"/>
<reference evidence="2" key="1">
    <citation type="submission" date="2012-02" db="EMBL/GenBank/DDBJ databases">
        <title>The complete genome of Echinicola vietnamensis DSM 17526.</title>
        <authorList>
            <person name="Lucas S."/>
            <person name="Copeland A."/>
            <person name="Lapidus A."/>
            <person name="Glavina del Rio T."/>
            <person name="Dalin E."/>
            <person name="Tice H."/>
            <person name="Bruce D."/>
            <person name="Goodwin L."/>
            <person name="Pitluck S."/>
            <person name="Peters L."/>
            <person name="Ovchinnikova G."/>
            <person name="Teshima H."/>
            <person name="Kyrpides N."/>
            <person name="Mavromatis K."/>
            <person name="Ivanova N."/>
            <person name="Brettin T."/>
            <person name="Detter J.C."/>
            <person name="Han C."/>
            <person name="Larimer F."/>
            <person name="Land M."/>
            <person name="Hauser L."/>
            <person name="Markowitz V."/>
            <person name="Cheng J.-F."/>
            <person name="Hugenholtz P."/>
            <person name="Woyke T."/>
            <person name="Wu D."/>
            <person name="Brambilla E."/>
            <person name="Klenk H.-P."/>
            <person name="Eisen J.A."/>
        </authorList>
    </citation>
    <scope>NUCLEOTIDE SEQUENCE [LARGE SCALE GENOMIC DNA]</scope>
    <source>
        <strain evidence="2">DSM 17526 / LMG 23754 / KMM 6221</strain>
    </source>
</reference>
<dbReference type="RefSeq" id="WP_015265245.1">
    <property type="nucleotide sequence ID" value="NC_019904.1"/>
</dbReference>
<organism evidence="1 2">
    <name type="scientific">Echinicola vietnamensis (strain DSM 17526 / LMG 23754 / KMM 6221)</name>
    <dbReference type="NCBI Taxonomy" id="926556"/>
    <lineage>
        <taxon>Bacteria</taxon>
        <taxon>Pseudomonadati</taxon>
        <taxon>Bacteroidota</taxon>
        <taxon>Cytophagia</taxon>
        <taxon>Cytophagales</taxon>
        <taxon>Cyclobacteriaceae</taxon>
        <taxon>Echinicola</taxon>
    </lineage>
</organism>
<dbReference type="KEGG" id="evi:Echvi_1415"/>